<sequence>MTSKSEARPHDDTPAATHAFLQDARTVDVALWLSGLKPDARERHLAALAPARRATVFGNLPLNMQVKLARKMPSADLARIVTAMDADDRVDLFNRLSEDDQTGLVAQLAPEHGEDIRRLSSHPEECAGAIMTSDYAVLEAGMTAEDAIAALRRQAHGAETIYRSYIVDADHRLAGSVRLHALILAAPDTPVTQLMESAPVSVTLDTDQEDVGKMIARYDLLAIPVVDAEGRLVGIVTHDDAADVMQAEATEDFQKISHVLPFKQSMREAGIGVLYSRRIVWLALLVFGNLFSGAGIAYFEEMILAYVSLVFFLPLLIDSSGNAGSQSATLMVRALATGDVEMKHWRSLIVRELSVAAALGATMAAVVFPLGAWRGGADVALTVGLTMFVVVLIGSLVGMSLPFLLSRLRLDPATASGPLVTTISDATGVLIYFSIATLILSP</sequence>
<evidence type="ECO:0000256" key="5">
    <source>
        <dbReference type="ARBA" id="ARBA00022842"/>
    </source>
</evidence>
<dbReference type="Pfam" id="PF00571">
    <property type="entry name" value="CBS"/>
    <property type="match status" value="2"/>
</dbReference>
<feature type="transmembrane region" description="Helical" evidence="9">
    <location>
        <begin position="353"/>
        <end position="373"/>
    </location>
</feature>
<dbReference type="InterPro" id="IPR006668">
    <property type="entry name" value="Mg_transptr_MgtE_intracell_dom"/>
</dbReference>
<evidence type="ECO:0000256" key="4">
    <source>
        <dbReference type="ARBA" id="ARBA00022692"/>
    </source>
</evidence>
<dbReference type="InterPro" id="IPR046342">
    <property type="entry name" value="CBS_dom_sf"/>
</dbReference>
<comment type="similarity">
    <text evidence="2 9">Belongs to the SLC41A transporter family.</text>
</comment>
<comment type="subcellular location">
    <subcellularLocation>
        <location evidence="9">Cell membrane</location>
        <topology evidence="9">Multi-pass membrane protein</topology>
    </subcellularLocation>
    <subcellularLocation>
        <location evidence="1">Membrane</location>
        <topology evidence="1">Multi-pass membrane protein</topology>
    </subcellularLocation>
</comment>
<dbReference type="PANTHER" id="PTHR43773">
    <property type="entry name" value="MAGNESIUM TRANSPORTER MGTE"/>
    <property type="match status" value="1"/>
</dbReference>
<dbReference type="Gene3D" id="1.10.357.20">
    <property type="entry name" value="SLC41 divalent cation transporters, integral membrane domain"/>
    <property type="match status" value="1"/>
</dbReference>
<dbReference type="SMART" id="SM00924">
    <property type="entry name" value="MgtE_N"/>
    <property type="match status" value="1"/>
</dbReference>
<dbReference type="Gene3D" id="1.25.60.10">
    <property type="entry name" value="MgtE N-terminal domain-like"/>
    <property type="match status" value="1"/>
</dbReference>
<dbReference type="RefSeq" id="WP_083687000.1">
    <property type="nucleotide sequence ID" value="NZ_FOAC01000001.1"/>
</dbReference>
<protein>
    <recommendedName>
        <fullName evidence="9">Magnesium transporter MgtE</fullName>
    </recommendedName>
</protein>
<dbReference type="Proteomes" id="UP000186019">
    <property type="component" value="Unassembled WGS sequence"/>
</dbReference>
<dbReference type="NCBIfam" id="TIGR00400">
    <property type="entry name" value="mgtE"/>
    <property type="match status" value="1"/>
</dbReference>
<keyword evidence="8" id="KW-0129">CBS domain</keyword>
<dbReference type="PANTHER" id="PTHR43773:SF1">
    <property type="entry name" value="MAGNESIUM TRANSPORTER MGTE"/>
    <property type="match status" value="1"/>
</dbReference>
<keyword evidence="4 9" id="KW-0812">Transmembrane</keyword>
<organism evidence="11 12">
    <name type="scientific">Roseovarius nanhaiticus</name>
    <dbReference type="NCBI Taxonomy" id="573024"/>
    <lineage>
        <taxon>Bacteria</taxon>
        <taxon>Pseudomonadati</taxon>
        <taxon>Pseudomonadota</taxon>
        <taxon>Alphaproteobacteria</taxon>
        <taxon>Rhodobacterales</taxon>
        <taxon>Roseobacteraceae</taxon>
        <taxon>Roseovarius</taxon>
    </lineage>
</organism>
<dbReference type="Gene3D" id="3.10.580.10">
    <property type="entry name" value="CBS-domain"/>
    <property type="match status" value="1"/>
</dbReference>
<evidence type="ECO:0000256" key="2">
    <source>
        <dbReference type="ARBA" id="ARBA00009749"/>
    </source>
</evidence>
<feature type="transmembrane region" description="Helical" evidence="9">
    <location>
        <begin position="379"/>
        <end position="405"/>
    </location>
</feature>
<dbReference type="InterPro" id="IPR038076">
    <property type="entry name" value="MgtE_N_sf"/>
</dbReference>
<feature type="transmembrane region" description="Helical" evidence="9">
    <location>
        <begin position="303"/>
        <end position="323"/>
    </location>
</feature>
<dbReference type="GO" id="GO:0005886">
    <property type="term" value="C:plasma membrane"/>
    <property type="evidence" value="ECO:0007669"/>
    <property type="project" value="UniProtKB-SubCell"/>
</dbReference>
<dbReference type="AlphaFoldDB" id="A0A1N7FTL0"/>
<comment type="subunit">
    <text evidence="9">Homodimer.</text>
</comment>
<keyword evidence="7 9" id="KW-0472">Membrane</keyword>
<dbReference type="GO" id="GO:0046872">
    <property type="term" value="F:metal ion binding"/>
    <property type="evidence" value="ECO:0007669"/>
    <property type="project" value="UniProtKB-KW"/>
</dbReference>
<evidence type="ECO:0000256" key="1">
    <source>
        <dbReference type="ARBA" id="ARBA00004141"/>
    </source>
</evidence>
<dbReference type="EMBL" id="FTNV01000001">
    <property type="protein sequence ID" value="SIS03678.1"/>
    <property type="molecule type" value="Genomic_DNA"/>
</dbReference>
<keyword evidence="3 9" id="KW-0813">Transport</keyword>
<dbReference type="GO" id="GO:0015095">
    <property type="term" value="F:magnesium ion transmembrane transporter activity"/>
    <property type="evidence" value="ECO:0007669"/>
    <property type="project" value="UniProtKB-UniRule"/>
</dbReference>
<evidence type="ECO:0000256" key="8">
    <source>
        <dbReference type="PROSITE-ProRule" id="PRU00703"/>
    </source>
</evidence>
<feature type="transmembrane region" description="Helical" evidence="9">
    <location>
        <begin position="279"/>
        <end position="297"/>
    </location>
</feature>
<dbReference type="Pfam" id="PF01769">
    <property type="entry name" value="MgtE"/>
    <property type="match status" value="1"/>
</dbReference>
<dbReference type="STRING" id="573024.SAMN05216208_0774"/>
<comment type="function">
    <text evidence="9">Acts as a magnesium transporter.</text>
</comment>
<proteinExistence type="inferred from homology"/>
<evidence type="ECO:0000256" key="9">
    <source>
        <dbReference type="RuleBase" id="RU362011"/>
    </source>
</evidence>
<evidence type="ECO:0000256" key="7">
    <source>
        <dbReference type="ARBA" id="ARBA00023136"/>
    </source>
</evidence>
<dbReference type="SUPFAM" id="SSF158791">
    <property type="entry name" value="MgtE N-terminal domain-like"/>
    <property type="match status" value="1"/>
</dbReference>
<evidence type="ECO:0000259" key="10">
    <source>
        <dbReference type="PROSITE" id="PS51371"/>
    </source>
</evidence>
<gene>
    <name evidence="11" type="ORF">SAMN05421666_1362</name>
</gene>
<dbReference type="PROSITE" id="PS51371">
    <property type="entry name" value="CBS"/>
    <property type="match status" value="1"/>
</dbReference>
<evidence type="ECO:0000256" key="3">
    <source>
        <dbReference type="ARBA" id="ARBA00022448"/>
    </source>
</evidence>
<keyword evidence="9" id="KW-1003">Cell membrane</keyword>
<dbReference type="OrthoDB" id="9790355at2"/>
<dbReference type="SMART" id="SM00116">
    <property type="entry name" value="CBS"/>
    <property type="match status" value="2"/>
</dbReference>
<feature type="domain" description="CBS" evidence="10">
    <location>
        <begin position="195"/>
        <end position="251"/>
    </location>
</feature>
<dbReference type="InterPro" id="IPR006669">
    <property type="entry name" value="MgtE_transporter"/>
</dbReference>
<dbReference type="InterPro" id="IPR036739">
    <property type="entry name" value="SLC41_membr_dom_sf"/>
</dbReference>
<keyword evidence="6 9" id="KW-1133">Transmembrane helix</keyword>
<dbReference type="InterPro" id="IPR000644">
    <property type="entry name" value="CBS_dom"/>
</dbReference>
<accession>A0A1N7FTL0</accession>
<keyword evidence="12" id="KW-1185">Reference proteome</keyword>
<keyword evidence="5 9" id="KW-0460">Magnesium</keyword>
<dbReference type="CDD" id="cd04606">
    <property type="entry name" value="CBS_pair_Mg_transporter"/>
    <property type="match status" value="1"/>
</dbReference>
<dbReference type="InterPro" id="IPR006667">
    <property type="entry name" value="SLC41_membr_dom"/>
</dbReference>
<dbReference type="Pfam" id="PF03448">
    <property type="entry name" value="MgtE_N"/>
    <property type="match status" value="1"/>
</dbReference>
<evidence type="ECO:0000313" key="11">
    <source>
        <dbReference type="EMBL" id="SIS03678.1"/>
    </source>
</evidence>
<reference evidence="11 12" key="1">
    <citation type="submission" date="2017-01" db="EMBL/GenBank/DDBJ databases">
        <authorList>
            <person name="Mah S.A."/>
            <person name="Swanson W.J."/>
            <person name="Moy G.W."/>
            <person name="Vacquier V.D."/>
        </authorList>
    </citation>
    <scope>NUCLEOTIDE SEQUENCE [LARGE SCALE GENOMIC DNA]</scope>
    <source>
        <strain evidence="11 12">DSM 29590</strain>
    </source>
</reference>
<keyword evidence="9" id="KW-0479">Metal-binding</keyword>
<name>A0A1N7FTL0_9RHOB</name>
<evidence type="ECO:0000313" key="12">
    <source>
        <dbReference type="Proteomes" id="UP000186019"/>
    </source>
</evidence>
<dbReference type="SUPFAM" id="SSF161093">
    <property type="entry name" value="MgtE membrane domain-like"/>
    <property type="match status" value="1"/>
</dbReference>
<evidence type="ECO:0000256" key="6">
    <source>
        <dbReference type="ARBA" id="ARBA00022989"/>
    </source>
</evidence>
<dbReference type="SUPFAM" id="SSF54631">
    <property type="entry name" value="CBS-domain pair"/>
    <property type="match status" value="1"/>
</dbReference>
<feature type="transmembrane region" description="Helical" evidence="9">
    <location>
        <begin position="417"/>
        <end position="440"/>
    </location>
</feature>